<proteinExistence type="predicted"/>
<evidence type="ECO:0000313" key="1">
    <source>
        <dbReference type="EMBL" id="GAG17659.1"/>
    </source>
</evidence>
<organism evidence="1">
    <name type="scientific">marine sediment metagenome</name>
    <dbReference type="NCBI Taxonomy" id="412755"/>
    <lineage>
        <taxon>unclassified sequences</taxon>
        <taxon>metagenomes</taxon>
        <taxon>ecological metagenomes</taxon>
    </lineage>
</organism>
<accession>X0VH80</accession>
<feature type="non-terminal residue" evidence="1">
    <location>
        <position position="38"/>
    </location>
</feature>
<gene>
    <name evidence="1" type="ORF">S01H1_46944</name>
</gene>
<sequence>MFKTKNLQELTVLREALTLHFKDLDKDTAAYWACEKMI</sequence>
<comment type="caution">
    <text evidence="1">The sequence shown here is derived from an EMBL/GenBank/DDBJ whole genome shotgun (WGS) entry which is preliminary data.</text>
</comment>
<dbReference type="AlphaFoldDB" id="X0VH80"/>
<name>X0VH80_9ZZZZ</name>
<dbReference type="EMBL" id="BARS01030078">
    <property type="protein sequence ID" value="GAG17659.1"/>
    <property type="molecule type" value="Genomic_DNA"/>
</dbReference>
<reference evidence="1" key="1">
    <citation type="journal article" date="2014" name="Front. Microbiol.">
        <title>High frequency of phylogenetically diverse reductive dehalogenase-homologous genes in deep subseafloor sedimentary metagenomes.</title>
        <authorList>
            <person name="Kawai M."/>
            <person name="Futagami T."/>
            <person name="Toyoda A."/>
            <person name="Takaki Y."/>
            <person name="Nishi S."/>
            <person name="Hori S."/>
            <person name="Arai W."/>
            <person name="Tsubouchi T."/>
            <person name="Morono Y."/>
            <person name="Uchiyama I."/>
            <person name="Ito T."/>
            <person name="Fujiyama A."/>
            <person name="Inagaki F."/>
            <person name="Takami H."/>
        </authorList>
    </citation>
    <scope>NUCLEOTIDE SEQUENCE</scope>
    <source>
        <strain evidence="1">Expedition CK06-06</strain>
    </source>
</reference>
<protein>
    <submittedName>
        <fullName evidence="1">Uncharacterized protein</fullName>
    </submittedName>
</protein>